<feature type="region of interest" description="Disordered" evidence="1">
    <location>
        <begin position="54"/>
        <end position="107"/>
    </location>
</feature>
<reference evidence="3" key="1">
    <citation type="journal article" date="2019" name="Int. J. Syst. Evol. Microbiol.">
        <title>The Global Catalogue of Microorganisms (GCM) 10K type strain sequencing project: providing services to taxonomists for standard genome sequencing and annotation.</title>
        <authorList>
            <consortium name="The Broad Institute Genomics Platform"/>
            <consortium name="The Broad Institute Genome Sequencing Center for Infectious Disease"/>
            <person name="Wu L."/>
            <person name="Ma J."/>
        </authorList>
    </citation>
    <scope>NUCLEOTIDE SEQUENCE [LARGE SCALE GENOMIC DNA]</scope>
    <source>
        <strain evidence="3">JCM 13249</strain>
    </source>
</reference>
<evidence type="ECO:0000313" key="2">
    <source>
        <dbReference type="EMBL" id="GAA1749482.1"/>
    </source>
</evidence>
<dbReference type="SUPFAM" id="SSF51126">
    <property type="entry name" value="Pectin lyase-like"/>
    <property type="match status" value="1"/>
</dbReference>
<gene>
    <name evidence="2" type="ORF">GCM10009681_20850</name>
</gene>
<sequence length="344" mass="36685">MTYLGRHVHTGKIVRYALLGVCFVTLVSGTAVATQMVLRPAGEVAVAEQPAASPTAVPAGTSAPASPAAKSAPASPTTRPPTSAAPSKKPRTTGWPGADNTGVPAGVTLTRYTGPSTITKDGYVIDGKSVTTCLNIQAKGVVIRRSKLTCDGETIVRVAPDDGDRASVTIEDSDIDGGRTAMAIGWSNYTLRRVDIYNINEGPRIGNKVLIEDSWIHNMVLTNKDDHQDALQTTGGIGSIIRHNTIDAMSPTDYTFNAAFMVGAEFGPLRGLRFEDNLVNGGGFSINVRNDPQMSDNIFRRNTFLRGGIYGAVVLWGINSNTTQWDKTNVWKDNGKPVAVSRQN</sequence>
<comment type="caution">
    <text evidence="2">The sequence shown here is derived from an EMBL/GenBank/DDBJ whole genome shotgun (WGS) entry which is preliminary data.</text>
</comment>
<evidence type="ECO:0008006" key="4">
    <source>
        <dbReference type="Google" id="ProtNLM"/>
    </source>
</evidence>
<dbReference type="EMBL" id="BAAALS010000008">
    <property type="protein sequence ID" value="GAA1749482.1"/>
    <property type="molecule type" value="Genomic_DNA"/>
</dbReference>
<proteinExistence type="predicted"/>
<dbReference type="Proteomes" id="UP001500655">
    <property type="component" value="Unassembled WGS sequence"/>
</dbReference>
<feature type="compositionally biased region" description="Low complexity" evidence="1">
    <location>
        <begin position="54"/>
        <end position="87"/>
    </location>
</feature>
<keyword evidence="3" id="KW-1185">Reference proteome</keyword>
<accession>A0ABP4WDK5</accession>
<name>A0ABP4WDK5_9ACTN</name>
<evidence type="ECO:0000313" key="3">
    <source>
        <dbReference type="Proteomes" id="UP001500655"/>
    </source>
</evidence>
<protein>
    <recommendedName>
        <fullName evidence="4">Pectate lyase</fullName>
    </recommendedName>
</protein>
<organism evidence="2 3">
    <name type="scientific">Luedemannella helvata</name>
    <dbReference type="NCBI Taxonomy" id="349315"/>
    <lineage>
        <taxon>Bacteria</taxon>
        <taxon>Bacillati</taxon>
        <taxon>Actinomycetota</taxon>
        <taxon>Actinomycetes</taxon>
        <taxon>Micromonosporales</taxon>
        <taxon>Micromonosporaceae</taxon>
        <taxon>Luedemannella</taxon>
    </lineage>
</organism>
<dbReference type="InterPro" id="IPR011050">
    <property type="entry name" value="Pectin_lyase_fold/virulence"/>
</dbReference>
<evidence type="ECO:0000256" key="1">
    <source>
        <dbReference type="SAM" id="MobiDB-lite"/>
    </source>
</evidence>